<evidence type="ECO:0000256" key="3">
    <source>
        <dbReference type="ARBA" id="ARBA00022729"/>
    </source>
</evidence>
<evidence type="ECO:0000256" key="4">
    <source>
        <dbReference type="ARBA" id="ARBA00022801"/>
    </source>
</evidence>
<keyword evidence="2 6" id="KW-0645">Protease</keyword>
<protein>
    <recommendedName>
        <fullName evidence="6">Serine protease</fullName>
        <ecNumber evidence="6">3.4.21.-</ecNumber>
    </recommendedName>
</protein>
<dbReference type="InterPro" id="IPR009003">
    <property type="entry name" value="Peptidase_S1_PA"/>
</dbReference>
<dbReference type="InterPro" id="IPR033116">
    <property type="entry name" value="TRYPSIN_SER"/>
</dbReference>
<evidence type="ECO:0000256" key="1">
    <source>
        <dbReference type="ARBA" id="ARBA00008764"/>
    </source>
</evidence>
<dbReference type="AlphaFoldDB" id="A0A2V4HVT1"/>
<evidence type="ECO:0000256" key="5">
    <source>
        <dbReference type="ARBA" id="ARBA00022825"/>
    </source>
</evidence>
<dbReference type="PROSITE" id="PS00135">
    <property type="entry name" value="TRYPSIN_SER"/>
    <property type="match status" value="1"/>
</dbReference>
<dbReference type="EC" id="3.4.21.-" evidence="6"/>
<gene>
    <name evidence="7" type="ORF">DMX07_19415</name>
</gene>
<evidence type="ECO:0000256" key="2">
    <source>
        <dbReference type="ARBA" id="ARBA00022670"/>
    </source>
</evidence>
<name>A0A2V4HVT1_9PSED</name>
<sequence length="244" mass="26497">MIHRVTHMRKLNPGPGRNYLFGNSGLYTPYSIVIPGSAGRRLNLNDTTVAEMIASIQLIRNDLVVGIGTGFLIAPDIVLTARHVFSGAHDRYNIALGFDAEASVGSSIKQVRRKVTHNQLDLCVLLIEGAQKQWFRLATHPPKIDEDADIAGYGFSHSDGRLRCSQGTGSITSLDPRSKSIWYLINTSSGDSGGPIFQQRAGHYEVVGVHSEGAGDVLMGNQGVLLDDEVVSDIREMVSLAKEQ</sequence>
<organism evidence="7 8">
    <name type="scientific">Pseudomonas soli</name>
    <dbReference type="NCBI Taxonomy" id="1306993"/>
    <lineage>
        <taxon>Bacteria</taxon>
        <taxon>Pseudomonadati</taxon>
        <taxon>Pseudomonadota</taxon>
        <taxon>Gammaproteobacteria</taxon>
        <taxon>Pseudomonadales</taxon>
        <taxon>Pseudomonadaceae</taxon>
        <taxon>Pseudomonas</taxon>
    </lineage>
</organism>
<dbReference type="Proteomes" id="UP000247620">
    <property type="component" value="Unassembled WGS sequence"/>
</dbReference>
<comment type="similarity">
    <text evidence="1 6">Belongs to the peptidase S1B family.</text>
</comment>
<dbReference type="GO" id="GO:0006508">
    <property type="term" value="P:proteolysis"/>
    <property type="evidence" value="ECO:0007669"/>
    <property type="project" value="UniProtKB-KW"/>
</dbReference>
<dbReference type="InterPro" id="IPR008256">
    <property type="entry name" value="Peptidase_S1B"/>
</dbReference>
<comment type="caution">
    <text evidence="7">The sequence shown here is derived from an EMBL/GenBank/DDBJ whole genome shotgun (WGS) entry which is preliminary data.</text>
</comment>
<proteinExistence type="inferred from homology"/>
<evidence type="ECO:0000313" key="8">
    <source>
        <dbReference type="Proteomes" id="UP000247620"/>
    </source>
</evidence>
<dbReference type="PRINTS" id="PR00839">
    <property type="entry name" value="V8PROTEASE"/>
</dbReference>
<dbReference type="Pfam" id="PF13365">
    <property type="entry name" value="Trypsin_2"/>
    <property type="match status" value="1"/>
</dbReference>
<keyword evidence="3" id="KW-0732">Signal</keyword>
<dbReference type="Gene3D" id="2.40.10.10">
    <property type="entry name" value="Trypsin-like serine proteases"/>
    <property type="match status" value="2"/>
</dbReference>
<dbReference type="GO" id="GO:0008236">
    <property type="term" value="F:serine-type peptidase activity"/>
    <property type="evidence" value="ECO:0007669"/>
    <property type="project" value="UniProtKB-KW"/>
</dbReference>
<evidence type="ECO:0000313" key="7">
    <source>
        <dbReference type="EMBL" id="PYB78323.1"/>
    </source>
</evidence>
<evidence type="ECO:0000256" key="6">
    <source>
        <dbReference type="RuleBase" id="RU004296"/>
    </source>
</evidence>
<accession>A0A2V4HVT1</accession>
<keyword evidence="5 6" id="KW-0720">Serine protease</keyword>
<dbReference type="SUPFAM" id="SSF50494">
    <property type="entry name" value="Trypsin-like serine proteases"/>
    <property type="match status" value="1"/>
</dbReference>
<keyword evidence="4 6" id="KW-0378">Hydrolase</keyword>
<dbReference type="InterPro" id="IPR043504">
    <property type="entry name" value="Peptidase_S1_PA_chymotrypsin"/>
</dbReference>
<reference evidence="7 8" key="1">
    <citation type="submission" date="2018-06" db="EMBL/GenBank/DDBJ databases">
        <title>Pseudomonas diversity within urban Lake Michigan freshwaters.</title>
        <authorList>
            <person name="Batrich M."/>
            <person name="Hatzopoulos T."/>
            <person name="Putonti C."/>
        </authorList>
    </citation>
    <scope>NUCLEOTIDE SEQUENCE [LARGE SCALE GENOMIC DNA]</scope>
    <source>
        <strain evidence="7 8">LBp-160603</strain>
    </source>
</reference>
<dbReference type="EMBL" id="QJRO01000015">
    <property type="protein sequence ID" value="PYB78323.1"/>
    <property type="molecule type" value="Genomic_DNA"/>
</dbReference>